<accession>A0A1G7F2Q1</accession>
<dbReference type="InterPro" id="IPR011711">
    <property type="entry name" value="GntR_C"/>
</dbReference>
<evidence type="ECO:0000259" key="4">
    <source>
        <dbReference type="PROSITE" id="PS50949"/>
    </source>
</evidence>
<sequence length="234" mass="25982">MSIQQIHDPDSSLGDEHKIVDRIYNAVMQQNLPPMTKLSESTICESFGVGRMKARRALLLLASQGIVELRSNRGAFVASPTKSDADEVFEARIHIEPSLTAQVAKRIDARGLKALTKHINKEKAARRSGDRQEIIRLSGEFHVLVATVSGNGFLARTLRELVTRTSLIVAMFGSGKASCCRDDEHEQILEAIKNRDAGRASDLAREHLEHIQLDLDFSQTHQPEPDLVSLLKAR</sequence>
<dbReference type="InterPro" id="IPR000524">
    <property type="entry name" value="Tscrpt_reg_HTH_GntR"/>
</dbReference>
<evidence type="ECO:0000256" key="3">
    <source>
        <dbReference type="ARBA" id="ARBA00023163"/>
    </source>
</evidence>
<dbReference type="Pfam" id="PF00392">
    <property type="entry name" value="GntR"/>
    <property type="match status" value="1"/>
</dbReference>
<protein>
    <submittedName>
        <fullName evidence="5">Transcriptional regulator, GntR family</fullName>
    </submittedName>
</protein>
<dbReference type="CDD" id="cd07377">
    <property type="entry name" value="WHTH_GntR"/>
    <property type="match status" value="1"/>
</dbReference>
<dbReference type="Gene3D" id="1.10.10.10">
    <property type="entry name" value="Winged helix-like DNA-binding domain superfamily/Winged helix DNA-binding domain"/>
    <property type="match status" value="1"/>
</dbReference>
<dbReference type="GO" id="GO:0003700">
    <property type="term" value="F:DNA-binding transcription factor activity"/>
    <property type="evidence" value="ECO:0007669"/>
    <property type="project" value="InterPro"/>
</dbReference>
<dbReference type="Proteomes" id="UP000199628">
    <property type="component" value="Unassembled WGS sequence"/>
</dbReference>
<dbReference type="EMBL" id="FMZV01000029">
    <property type="protein sequence ID" value="SDE70006.1"/>
    <property type="molecule type" value="Genomic_DNA"/>
</dbReference>
<organism evidence="5 6">
    <name type="scientific">Ruegeria marina</name>
    <dbReference type="NCBI Taxonomy" id="639004"/>
    <lineage>
        <taxon>Bacteria</taxon>
        <taxon>Pseudomonadati</taxon>
        <taxon>Pseudomonadota</taxon>
        <taxon>Alphaproteobacteria</taxon>
        <taxon>Rhodobacterales</taxon>
        <taxon>Roseobacteraceae</taxon>
        <taxon>Ruegeria</taxon>
    </lineage>
</organism>
<keyword evidence="1" id="KW-0805">Transcription regulation</keyword>
<dbReference type="GO" id="GO:0003677">
    <property type="term" value="F:DNA binding"/>
    <property type="evidence" value="ECO:0007669"/>
    <property type="project" value="UniProtKB-KW"/>
</dbReference>
<keyword evidence="3" id="KW-0804">Transcription</keyword>
<dbReference type="AlphaFoldDB" id="A0A1G7F2Q1"/>
<evidence type="ECO:0000256" key="2">
    <source>
        <dbReference type="ARBA" id="ARBA00023125"/>
    </source>
</evidence>
<keyword evidence="6" id="KW-1185">Reference proteome</keyword>
<dbReference type="STRING" id="639004.SAMN04488239_1299"/>
<dbReference type="InterPro" id="IPR008920">
    <property type="entry name" value="TF_FadR/GntR_C"/>
</dbReference>
<evidence type="ECO:0000313" key="5">
    <source>
        <dbReference type="EMBL" id="SDE70006.1"/>
    </source>
</evidence>
<dbReference type="SUPFAM" id="SSF48008">
    <property type="entry name" value="GntR ligand-binding domain-like"/>
    <property type="match status" value="1"/>
</dbReference>
<dbReference type="Gene3D" id="1.20.120.530">
    <property type="entry name" value="GntR ligand-binding domain-like"/>
    <property type="match status" value="1"/>
</dbReference>
<dbReference type="Pfam" id="PF07729">
    <property type="entry name" value="FCD"/>
    <property type="match status" value="1"/>
</dbReference>
<evidence type="ECO:0000256" key="1">
    <source>
        <dbReference type="ARBA" id="ARBA00023015"/>
    </source>
</evidence>
<dbReference type="PANTHER" id="PTHR43537:SF53">
    <property type="entry name" value="HTH-TYPE TRANSCRIPTIONAL REPRESSOR NANR"/>
    <property type="match status" value="1"/>
</dbReference>
<dbReference type="InterPro" id="IPR036390">
    <property type="entry name" value="WH_DNA-bd_sf"/>
</dbReference>
<dbReference type="PANTHER" id="PTHR43537">
    <property type="entry name" value="TRANSCRIPTIONAL REGULATOR, GNTR FAMILY"/>
    <property type="match status" value="1"/>
</dbReference>
<dbReference type="InterPro" id="IPR036388">
    <property type="entry name" value="WH-like_DNA-bd_sf"/>
</dbReference>
<proteinExistence type="predicted"/>
<keyword evidence="2" id="KW-0238">DNA-binding</keyword>
<dbReference type="SMART" id="SM00895">
    <property type="entry name" value="FCD"/>
    <property type="match status" value="1"/>
</dbReference>
<name>A0A1G7F2Q1_9RHOB</name>
<reference evidence="6" key="1">
    <citation type="submission" date="2016-10" db="EMBL/GenBank/DDBJ databases">
        <authorList>
            <person name="Varghese N."/>
            <person name="Submissions S."/>
        </authorList>
    </citation>
    <scope>NUCLEOTIDE SEQUENCE [LARGE SCALE GENOMIC DNA]</scope>
    <source>
        <strain evidence="6">CGMCC 1.9108</strain>
    </source>
</reference>
<gene>
    <name evidence="5" type="ORF">SAMN04488239_1299</name>
</gene>
<dbReference type="SMART" id="SM00345">
    <property type="entry name" value="HTH_GNTR"/>
    <property type="match status" value="1"/>
</dbReference>
<feature type="domain" description="HTH gntR-type" evidence="4">
    <location>
        <begin position="13"/>
        <end position="80"/>
    </location>
</feature>
<dbReference type="PROSITE" id="PS50949">
    <property type="entry name" value="HTH_GNTR"/>
    <property type="match status" value="1"/>
</dbReference>
<dbReference type="SUPFAM" id="SSF46785">
    <property type="entry name" value="Winged helix' DNA-binding domain"/>
    <property type="match status" value="1"/>
</dbReference>
<evidence type="ECO:0000313" key="6">
    <source>
        <dbReference type="Proteomes" id="UP000199628"/>
    </source>
</evidence>